<dbReference type="Proteomes" id="UP000004705">
    <property type="component" value="Chromosome"/>
</dbReference>
<evidence type="ECO:0000256" key="5">
    <source>
        <dbReference type="ARBA" id="ARBA00022741"/>
    </source>
</evidence>
<keyword evidence="6" id="KW-0378">Hydrolase</keyword>
<dbReference type="AlphaFoldDB" id="H8G3Z1"/>
<dbReference type="Gene3D" id="2.40.50.910">
    <property type="entry name" value="Type VII secretion system EccB, repeat 3 domain"/>
    <property type="match status" value="1"/>
</dbReference>
<dbReference type="GO" id="GO:0005524">
    <property type="term" value="F:ATP binding"/>
    <property type="evidence" value="ECO:0007669"/>
    <property type="project" value="UniProtKB-KW"/>
</dbReference>
<dbReference type="EMBL" id="CM001466">
    <property type="protein sequence ID" value="EHY90120.1"/>
    <property type="molecule type" value="Genomic_DNA"/>
</dbReference>
<feature type="region of interest" description="Disordered" evidence="10">
    <location>
        <begin position="505"/>
        <end position="542"/>
    </location>
</feature>
<dbReference type="NCBIfam" id="TIGR03919">
    <property type="entry name" value="T7SS_EccB"/>
    <property type="match status" value="1"/>
</dbReference>
<feature type="transmembrane region" description="Helical" evidence="11">
    <location>
        <begin position="43"/>
        <end position="64"/>
    </location>
</feature>
<evidence type="ECO:0000313" key="12">
    <source>
        <dbReference type="EMBL" id="EHY90120.1"/>
    </source>
</evidence>
<evidence type="ECO:0000256" key="7">
    <source>
        <dbReference type="ARBA" id="ARBA00022840"/>
    </source>
</evidence>
<evidence type="ECO:0000256" key="3">
    <source>
        <dbReference type="ARBA" id="ARBA00022475"/>
    </source>
</evidence>
<dbReference type="OrthoDB" id="3847604at2"/>
<dbReference type="GO" id="GO:0016787">
    <property type="term" value="F:hydrolase activity"/>
    <property type="evidence" value="ECO:0007669"/>
    <property type="project" value="UniProtKB-KW"/>
</dbReference>
<evidence type="ECO:0000256" key="1">
    <source>
        <dbReference type="ARBA" id="ARBA00004162"/>
    </source>
</evidence>
<dbReference type="Pfam" id="PF05108">
    <property type="entry name" value="T7SS_ESX1_EccB"/>
    <property type="match status" value="1"/>
</dbReference>
<dbReference type="HOGENOM" id="CLU_036302_3_0_11"/>
<keyword evidence="4 11" id="KW-0812">Transmembrane</keyword>
<name>H8G3Z1_9PSEU</name>
<evidence type="ECO:0000256" key="11">
    <source>
        <dbReference type="SAM" id="Phobius"/>
    </source>
</evidence>
<keyword evidence="13" id="KW-1185">Reference proteome</keyword>
<reference evidence="12 13" key="1">
    <citation type="journal article" date="2012" name="Stand. Genomic Sci.">
        <title>Genome sequence of the soil bacterium Saccharomonospora azurea type strain (NA-128(T)).</title>
        <authorList>
            <person name="Klenk H.P."/>
            <person name="Held B."/>
            <person name="Lucas S."/>
            <person name="Lapidus A."/>
            <person name="Copeland A."/>
            <person name="Hammon N."/>
            <person name="Pitluck S."/>
            <person name="Goodwin L.A."/>
            <person name="Han C."/>
            <person name="Tapia R."/>
            <person name="Brambilla E.M."/>
            <person name="Potter G."/>
            <person name="Land M."/>
            <person name="Ivanova N."/>
            <person name="Rohde M."/>
            <person name="Goker M."/>
            <person name="Detter J.C."/>
            <person name="Kyrpides N.C."/>
            <person name="Woyke T."/>
        </authorList>
    </citation>
    <scope>NUCLEOTIDE SEQUENCE [LARGE SCALE GENOMIC DNA]</scope>
    <source>
        <strain evidence="12 13">NA-128</strain>
    </source>
</reference>
<evidence type="ECO:0000256" key="4">
    <source>
        <dbReference type="ARBA" id="ARBA00022692"/>
    </source>
</evidence>
<dbReference type="InterPro" id="IPR044857">
    <property type="entry name" value="T7SS_EccB_R1"/>
</dbReference>
<evidence type="ECO:0000256" key="9">
    <source>
        <dbReference type="ARBA" id="ARBA00023136"/>
    </source>
</evidence>
<keyword evidence="7" id="KW-0067">ATP-binding</keyword>
<dbReference type="PANTHER" id="PTHR40765">
    <property type="entry name" value="ESX-2 SECRETION SYSTEM ATPASE ECCB2"/>
    <property type="match status" value="1"/>
</dbReference>
<organism evidence="12 13">
    <name type="scientific">Saccharomonospora azurea NA-128</name>
    <dbReference type="NCBI Taxonomy" id="882081"/>
    <lineage>
        <taxon>Bacteria</taxon>
        <taxon>Bacillati</taxon>
        <taxon>Actinomycetota</taxon>
        <taxon>Actinomycetes</taxon>
        <taxon>Pseudonocardiales</taxon>
        <taxon>Pseudonocardiaceae</taxon>
        <taxon>Saccharomonospora</taxon>
    </lineage>
</organism>
<proteinExistence type="inferred from homology"/>
<gene>
    <name evidence="12" type="ORF">SacazDRAFT_03243</name>
</gene>
<dbReference type="GO" id="GO:0005576">
    <property type="term" value="C:extracellular region"/>
    <property type="evidence" value="ECO:0007669"/>
    <property type="project" value="TreeGrafter"/>
</dbReference>
<keyword evidence="9 11" id="KW-0472">Membrane</keyword>
<dbReference type="GO" id="GO:0005886">
    <property type="term" value="C:plasma membrane"/>
    <property type="evidence" value="ECO:0007669"/>
    <property type="project" value="UniProtKB-SubCell"/>
</dbReference>
<comment type="similarity">
    <text evidence="2">Belongs to the EccB family.</text>
</comment>
<evidence type="ECO:0000256" key="10">
    <source>
        <dbReference type="SAM" id="MobiDB-lite"/>
    </source>
</evidence>
<evidence type="ECO:0000313" key="13">
    <source>
        <dbReference type="Proteomes" id="UP000004705"/>
    </source>
</evidence>
<sequence length="542" mass="58117">MPSTPTTKSQVQAYQFVLRRMQSALVRKDAVMLHDPMRTHSRATIVGVVLSCLGMLAFIIVGFFKPDPKAPDSGIVIGEQSGTVYVVAGEPKKLIPTFNLASARLILMAQNQGEEQGNAQGGGAVQAVAPEVVSDEHLKDIPKGRLQGIPDGPDLLPSESQLISSNWGVCDQIKVDSSLNDQVAREKAVTETTVIAGRKVSDLGTELAENQALLVKAEDGKHYLVYRQKTDANQLNANTVRAEVDLNKSEVTSALRIDDNDERARRISTGLLNAIPSVGSLVAPTIPHAGQQPSFNANGLTVGSVFKTQLTERTDSYVVLREGIQRISSAVADMILYSGGNNGGTAETVTPDVVQSMPQINRGEAGYLRDVDHFPDTMPTVLDQLQHPVACLGWDIRGEGEQRDAYTSVYISSVLPVPGAEEGNPQYVKIATPSPDGMKVDNFYMPPGYAAAVQTATTKDTFYRGGIQLISDRGVRYGVPNKEIAQGLGLTKLEPAPDAITELLPSGPSLNPQDAQRTYDTVPVEEQSVPVIQPEGQAQGGN</sequence>
<dbReference type="Gene3D" id="3.30.2390.20">
    <property type="entry name" value="Type VII secretion system EccB, repeat 1 domain"/>
    <property type="match status" value="1"/>
</dbReference>
<comment type="subcellular location">
    <subcellularLocation>
        <location evidence="1">Cell membrane</location>
        <topology evidence="1">Single-pass membrane protein</topology>
    </subcellularLocation>
</comment>
<feature type="compositionally biased region" description="Polar residues" evidence="10">
    <location>
        <begin position="508"/>
        <end position="519"/>
    </location>
</feature>
<keyword evidence="5" id="KW-0547">Nucleotide-binding</keyword>
<protein>
    <submittedName>
        <fullName evidence="12">Type VII secretion protein EccB, Actinobacterial</fullName>
    </submittedName>
</protein>
<dbReference type="InterPro" id="IPR007795">
    <property type="entry name" value="T7SS_EccB"/>
</dbReference>
<dbReference type="InterPro" id="IPR042485">
    <property type="entry name" value="T7SS_EccB_R3"/>
</dbReference>
<keyword evidence="8 11" id="KW-1133">Transmembrane helix</keyword>
<evidence type="ECO:0000256" key="8">
    <source>
        <dbReference type="ARBA" id="ARBA00022989"/>
    </source>
</evidence>
<accession>H8G3Z1</accession>
<evidence type="ECO:0000256" key="2">
    <source>
        <dbReference type="ARBA" id="ARBA00008149"/>
    </source>
</evidence>
<dbReference type="RefSeq" id="WP_005443326.1">
    <property type="nucleotide sequence ID" value="NZ_CM001466.1"/>
</dbReference>
<evidence type="ECO:0000256" key="6">
    <source>
        <dbReference type="ARBA" id="ARBA00022801"/>
    </source>
</evidence>
<keyword evidence="3" id="KW-1003">Cell membrane</keyword>
<dbReference type="PANTHER" id="PTHR40765:SF2">
    <property type="entry name" value="ESX-2 SECRETION SYSTEM ATPASE ECCB2"/>
    <property type="match status" value="1"/>
</dbReference>